<evidence type="ECO:0000256" key="6">
    <source>
        <dbReference type="ARBA" id="ARBA00023295"/>
    </source>
</evidence>
<dbReference type="InterPro" id="IPR018232">
    <property type="entry name" value="Glyco_hydro_37_CS"/>
</dbReference>
<evidence type="ECO:0000256" key="7">
    <source>
        <dbReference type="RuleBase" id="RU361180"/>
    </source>
</evidence>
<dbReference type="OrthoDB" id="3542292at2759"/>
<dbReference type="Gene3D" id="1.50.10.10">
    <property type="match status" value="1"/>
</dbReference>
<dbReference type="EMBL" id="OU892285">
    <property type="protein sequence ID" value="CAG9773854.1"/>
    <property type="molecule type" value="Genomic_DNA"/>
</dbReference>
<feature type="chain" id="PRO_5040416848" description="Trehalase" evidence="8">
    <location>
        <begin position="18"/>
        <end position="564"/>
    </location>
</feature>
<dbReference type="EC" id="3.2.1.28" evidence="3 7"/>
<evidence type="ECO:0000256" key="8">
    <source>
        <dbReference type="SAM" id="SignalP"/>
    </source>
</evidence>
<name>A0A9N9N0T2_9CUCU</name>
<comment type="catalytic activity">
    <reaction evidence="1 7">
        <text>alpha,alpha-trehalose + H2O = alpha-D-glucose + beta-D-glucose</text>
        <dbReference type="Rhea" id="RHEA:32675"/>
        <dbReference type="ChEBI" id="CHEBI:15377"/>
        <dbReference type="ChEBI" id="CHEBI:15903"/>
        <dbReference type="ChEBI" id="CHEBI:16551"/>
        <dbReference type="ChEBI" id="CHEBI:17925"/>
        <dbReference type="EC" id="3.2.1.28"/>
    </reaction>
</comment>
<evidence type="ECO:0000256" key="1">
    <source>
        <dbReference type="ARBA" id="ARBA00001576"/>
    </source>
</evidence>
<dbReference type="GO" id="GO:0004555">
    <property type="term" value="F:alpha,alpha-trehalase activity"/>
    <property type="evidence" value="ECO:0007669"/>
    <property type="project" value="UniProtKB-EC"/>
</dbReference>
<evidence type="ECO:0000256" key="5">
    <source>
        <dbReference type="ARBA" id="ARBA00022801"/>
    </source>
</evidence>
<keyword evidence="10" id="KW-1185">Reference proteome</keyword>
<sequence length="564" mass="64372">MRFLFLLSACCFQLALSSVLRNGVSELKIVQSCSNPVYCQGELLEVVQSAKIYSDSKTFVDMSQINPENVTLENFWIFMNQTKGSPNKSEIAQFVADNFVSQNETESWTPTDFKQNPAFLERITDEDVREFAQKLNQIWPTLARKTTADVVENPERHSILAVPNGFVVPGGRFKELYYWDSYWVIKGLLQCEMYDTVKGMLENICHLITKYGFMPNGARVYFLNRSQPPLFTLMIQSYLKSTNDTNFIENIIQCVETEMNFWSDNRTIPVEKDGVTHMLAHYQSSSNTPRPEAYAEDVRTCSSYPDEVAQSLCYQSLKSGAETGWDFSSRWLFDDNGGVNTNLTHIQAQRVIPVDLNAFLCRAFADLADFYNTLGNKEKSDYWQERSDIWKKSIQMVLYDEEEGIWFDYDSQLQKARKYFFPSNYAPLWSEVYDLSKKEVYGRRAAAYFVKQGVDQYLGGIPTSLLQSGEQWDLTNAWPPLQELVVLGLLKTGNSNATELASTLADRWISANMLGYEENSIMFEKYDAVVPGQFGGGGEYTVQAGFGWTNGVAFSLIDEFYTDS</sequence>
<dbReference type="SUPFAM" id="SSF48208">
    <property type="entry name" value="Six-hairpin glycosidases"/>
    <property type="match status" value="1"/>
</dbReference>
<feature type="signal peptide" evidence="8">
    <location>
        <begin position="1"/>
        <end position="17"/>
    </location>
</feature>
<dbReference type="Proteomes" id="UP001152799">
    <property type="component" value="Chromosome 9"/>
</dbReference>
<evidence type="ECO:0000256" key="2">
    <source>
        <dbReference type="ARBA" id="ARBA00005615"/>
    </source>
</evidence>
<dbReference type="InterPro" id="IPR012341">
    <property type="entry name" value="6hp_glycosidase-like_sf"/>
</dbReference>
<dbReference type="PANTHER" id="PTHR23403:SF1">
    <property type="entry name" value="TREHALASE"/>
    <property type="match status" value="1"/>
</dbReference>
<dbReference type="InterPro" id="IPR008928">
    <property type="entry name" value="6-hairpin_glycosidase_sf"/>
</dbReference>
<dbReference type="GO" id="GO:0005993">
    <property type="term" value="P:trehalose catabolic process"/>
    <property type="evidence" value="ECO:0007669"/>
    <property type="project" value="TreeGrafter"/>
</dbReference>
<dbReference type="AlphaFoldDB" id="A0A9N9N0T2"/>
<evidence type="ECO:0000313" key="10">
    <source>
        <dbReference type="Proteomes" id="UP001152799"/>
    </source>
</evidence>
<comment type="similarity">
    <text evidence="2 7">Belongs to the glycosyl hydrolase 37 family.</text>
</comment>
<dbReference type="PRINTS" id="PR00744">
    <property type="entry name" value="GLHYDRLASE37"/>
</dbReference>
<evidence type="ECO:0000256" key="4">
    <source>
        <dbReference type="ARBA" id="ARBA00019905"/>
    </source>
</evidence>
<dbReference type="PANTHER" id="PTHR23403">
    <property type="entry name" value="TREHALASE"/>
    <property type="match status" value="1"/>
</dbReference>
<reference evidence="9" key="1">
    <citation type="submission" date="2022-01" db="EMBL/GenBank/DDBJ databases">
        <authorList>
            <person name="King R."/>
        </authorList>
    </citation>
    <scope>NUCLEOTIDE SEQUENCE</scope>
</reference>
<accession>A0A9N9N0T2</accession>
<keyword evidence="6 7" id="KW-0326">Glycosidase</keyword>
<keyword evidence="8" id="KW-0732">Signal</keyword>
<dbReference type="Pfam" id="PF01204">
    <property type="entry name" value="Trehalase"/>
    <property type="match status" value="1"/>
</dbReference>
<keyword evidence="5 7" id="KW-0378">Hydrolase</keyword>
<proteinExistence type="inferred from homology"/>
<dbReference type="PROSITE" id="PS00927">
    <property type="entry name" value="TREHALASE_1"/>
    <property type="match status" value="1"/>
</dbReference>
<evidence type="ECO:0000256" key="3">
    <source>
        <dbReference type="ARBA" id="ARBA00012757"/>
    </source>
</evidence>
<protein>
    <recommendedName>
        <fullName evidence="4 7">Trehalase</fullName>
        <ecNumber evidence="3 7">3.2.1.28</ecNumber>
    </recommendedName>
    <alternativeName>
        <fullName evidence="7">Alpha-trehalose glucohydrolase</fullName>
    </alternativeName>
</protein>
<organism evidence="9 10">
    <name type="scientific">Ceutorhynchus assimilis</name>
    <name type="common">cabbage seed weevil</name>
    <dbReference type="NCBI Taxonomy" id="467358"/>
    <lineage>
        <taxon>Eukaryota</taxon>
        <taxon>Metazoa</taxon>
        <taxon>Ecdysozoa</taxon>
        <taxon>Arthropoda</taxon>
        <taxon>Hexapoda</taxon>
        <taxon>Insecta</taxon>
        <taxon>Pterygota</taxon>
        <taxon>Neoptera</taxon>
        <taxon>Endopterygota</taxon>
        <taxon>Coleoptera</taxon>
        <taxon>Polyphaga</taxon>
        <taxon>Cucujiformia</taxon>
        <taxon>Curculionidae</taxon>
        <taxon>Ceutorhynchinae</taxon>
        <taxon>Ceutorhynchus</taxon>
    </lineage>
</organism>
<evidence type="ECO:0000313" key="9">
    <source>
        <dbReference type="EMBL" id="CAG9773854.1"/>
    </source>
</evidence>
<dbReference type="InterPro" id="IPR001661">
    <property type="entry name" value="Glyco_hydro_37"/>
</dbReference>
<gene>
    <name evidence="9" type="ORF">CEUTPL_LOCUS14240</name>
</gene>